<dbReference type="Gene3D" id="1.20.1270.170">
    <property type="match status" value="1"/>
</dbReference>
<accession>A0AAN5KPM3</accession>
<dbReference type="InterPro" id="IPR011009">
    <property type="entry name" value="Kinase-like_dom_sf"/>
</dbReference>
<dbReference type="Gene3D" id="1.10.510.10">
    <property type="entry name" value="Transferase(Phosphotransferase) domain 1"/>
    <property type="match status" value="1"/>
</dbReference>
<dbReference type="Pfam" id="PF01636">
    <property type="entry name" value="APH"/>
    <property type="match status" value="1"/>
</dbReference>
<comment type="caution">
    <text evidence="2">The sequence shown here is derived from an EMBL/GenBank/DDBJ whole genome shotgun (WGS) entry which is preliminary data.</text>
</comment>
<dbReference type="EMBL" id="DACSEI010000004">
    <property type="protein sequence ID" value="HAT1595520.1"/>
    <property type="molecule type" value="Genomic_DNA"/>
</dbReference>
<reference evidence="2" key="1">
    <citation type="journal article" date="2018" name="Genome Biol.">
        <title>SKESA: strategic k-mer extension for scrupulous assemblies.</title>
        <authorList>
            <person name="Souvorov A."/>
            <person name="Agarwala R."/>
            <person name="Lipman D.J."/>
        </authorList>
    </citation>
    <scope>NUCLEOTIDE SEQUENCE</scope>
    <source>
        <strain evidence="2">D3612</strain>
    </source>
</reference>
<dbReference type="AlphaFoldDB" id="A0AAN5KPM3"/>
<reference evidence="2" key="2">
    <citation type="submission" date="2020-11" db="EMBL/GenBank/DDBJ databases">
        <authorList>
            <consortium name="NCBI Pathogen Detection Project"/>
        </authorList>
    </citation>
    <scope>NUCLEOTIDE SEQUENCE</scope>
    <source>
        <strain evidence="2">D3612</strain>
    </source>
</reference>
<dbReference type="SUPFAM" id="SSF56112">
    <property type="entry name" value="Protein kinase-like (PK-like)"/>
    <property type="match status" value="1"/>
</dbReference>
<evidence type="ECO:0000259" key="1">
    <source>
        <dbReference type="Pfam" id="PF01636"/>
    </source>
</evidence>
<dbReference type="InterPro" id="IPR002575">
    <property type="entry name" value="Aminoglycoside_PTrfase"/>
</dbReference>
<dbReference type="Gene3D" id="3.30.200.70">
    <property type="match status" value="1"/>
</dbReference>
<protein>
    <submittedName>
        <fullName evidence="2">Phosphotransferase</fullName>
    </submittedName>
</protein>
<evidence type="ECO:0000313" key="3">
    <source>
        <dbReference type="Proteomes" id="UP000861567"/>
    </source>
</evidence>
<evidence type="ECO:0000313" key="2">
    <source>
        <dbReference type="EMBL" id="HAT1595520.1"/>
    </source>
</evidence>
<gene>
    <name evidence="2" type="ORF">I8Y58_000719</name>
</gene>
<feature type="domain" description="Aminoglycoside phosphotransferase" evidence="1">
    <location>
        <begin position="47"/>
        <end position="238"/>
    </location>
</feature>
<organism evidence="2 3">
    <name type="scientific">Legionella pneumophila</name>
    <dbReference type="NCBI Taxonomy" id="446"/>
    <lineage>
        <taxon>Bacteria</taxon>
        <taxon>Pseudomonadati</taxon>
        <taxon>Pseudomonadota</taxon>
        <taxon>Gammaproteobacteria</taxon>
        <taxon>Legionellales</taxon>
        <taxon>Legionellaceae</taxon>
        <taxon>Legionella</taxon>
    </lineage>
</organism>
<proteinExistence type="predicted"/>
<name>A0AAN5KPM3_LEGPN</name>
<dbReference type="Proteomes" id="UP000861567">
    <property type="component" value="Unassembled WGS sequence"/>
</dbReference>
<sequence>MILKNPTWQTLIPGLPDYVPLDSNQAESLLGKVQLSGIVYQVCFEDQLSNFYLIKEWQSGKKYFVKCFQEEHLEHYQQAEHLARWLQIEGVNTNSALSSDLKSYYLYPFLDGERLNTSIDVLKKLGGSLAKMHKALRNYPLQEGIITRTNNRISKLNEIREQIAKGAIKIGPFPDYVRNLALNSDLNFTQGADFQAIHGDLHPGNMMLVDGDVYFFDFEDALHSYLPIIYELALILERMVFIRYDSVDCILELGKHFMLAYLENGGSYSYQGTDRFALSTIALRSLCVLTLCEMEGNIIYEQEWCKFHTLSELAKKLQTTFNKILQV</sequence>